<feature type="region of interest" description="Disordered" evidence="1">
    <location>
        <begin position="335"/>
        <end position="358"/>
    </location>
</feature>
<keyword evidence="3" id="KW-1185">Reference proteome</keyword>
<evidence type="ECO:0000313" key="2">
    <source>
        <dbReference type="EMBL" id="KAJ1152284.1"/>
    </source>
</evidence>
<dbReference type="EMBL" id="JANPWB010000009">
    <property type="protein sequence ID" value="KAJ1152284.1"/>
    <property type="molecule type" value="Genomic_DNA"/>
</dbReference>
<dbReference type="Proteomes" id="UP001066276">
    <property type="component" value="Chromosome 5"/>
</dbReference>
<protein>
    <recommendedName>
        <fullName evidence="4">SAP domain-containing protein</fullName>
    </recommendedName>
</protein>
<feature type="compositionally biased region" description="Basic residues" evidence="1">
    <location>
        <begin position="348"/>
        <end position="358"/>
    </location>
</feature>
<name>A0AAV7RM80_PLEWA</name>
<dbReference type="AlphaFoldDB" id="A0AAV7RM80"/>
<comment type="caution">
    <text evidence="2">The sequence shown here is derived from an EMBL/GenBank/DDBJ whole genome shotgun (WGS) entry which is preliminary data.</text>
</comment>
<feature type="region of interest" description="Disordered" evidence="1">
    <location>
        <begin position="58"/>
        <end position="85"/>
    </location>
</feature>
<sequence length="358" mass="40321">MTTIMSNAEEIVMELNLTPYLHLRMSELRSLCKIKKIKTGSNPTKVQLQELLAEFAKNNPSDDGLTEEDPSDMEDFPPPVLDREPRVSQTLTPNVIVRGAASLTGESSNSGSIVGSLNEDDLLLARMVKRLALERQLLAIERERQEMGLRPINGGSNINRVRDSPDMLKIPKGIVTKYEDGDDITNWFTAFERACATRKVNRSHWGALLWEMFTGTCRDRLLTLSGKDAESYDLMKATLIEGFGFSTEEYKIRFRGALKSLSQTWVDFVDYSVKTLDGWIHGSGVNYYVGLYNIFVKEHLLSNCFNDKLHQHLVDLGPISPQELGKKADHWVKTRVTKTSTGGDQKKGVTKPPRRKSV</sequence>
<feature type="compositionally biased region" description="Acidic residues" evidence="1">
    <location>
        <begin position="64"/>
        <end position="75"/>
    </location>
</feature>
<dbReference type="PANTHER" id="PTHR46888">
    <property type="entry name" value="ZINC KNUCKLE DOMAINCONTAINING PROTEIN-RELATED"/>
    <property type="match status" value="1"/>
</dbReference>
<evidence type="ECO:0008006" key="4">
    <source>
        <dbReference type="Google" id="ProtNLM"/>
    </source>
</evidence>
<evidence type="ECO:0000256" key="1">
    <source>
        <dbReference type="SAM" id="MobiDB-lite"/>
    </source>
</evidence>
<accession>A0AAV7RM80</accession>
<organism evidence="2 3">
    <name type="scientific">Pleurodeles waltl</name>
    <name type="common">Iberian ribbed newt</name>
    <dbReference type="NCBI Taxonomy" id="8319"/>
    <lineage>
        <taxon>Eukaryota</taxon>
        <taxon>Metazoa</taxon>
        <taxon>Chordata</taxon>
        <taxon>Craniata</taxon>
        <taxon>Vertebrata</taxon>
        <taxon>Euteleostomi</taxon>
        <taxon>Amphibia</taxon>
        <taxon>Batrachia</taxon>
        <taxon>Caudata</taxon>
        <taxon>Salamandroidea</taxon>
        <taxon>Salamandridae</taxon>
        <taxon>Pleurodelinae</taxon>
        <taxon>Pleurodeles</taxon>
    </lineage>
</organism>
<gene>
    <name evidence="2" type="ORF">NDU88_005060</name>
</gene>
<proteinExistence type="predicted"/>
<evidence type="ECO:0000313" key="3">
    <source>
        <dbReference type="Proteomes" id="UP001066276"/>
    </source>
</evidence>
<dbReference type="PANTHER" id="PTHR46888:SF1">
    <property type="entry name" value="RIBONUCLEASE H"/>
    <property type="match status" value="1"/>
</dbReference>
<reference evidence="2" key="1">
    <citation type="journal article" date="2022" name="bioRxiv">
        <title>Sequencing and chromosome-scale assembly of the giantPleurodeles waltlgenome.</title>
        <authorList>
            <person name="Brown T."/>
            <person name="Elewa A."/>
            <person name="Iarovenko S."/>
            <person name="Subramanian E."/>
            <person name="Araus A.J."/>
            <person name="Petzold A."/>
            <person name="Susuki M."/>
            <person name="Suzuki K.-i.T."/>
            <person name="Hayashi T."/>
            <person name="Toyoda A."/>
            <person name="Oliveira C."/>
            <person name="Osipova E."/>
            <person name="Leigh N.D."/>
            <person name="Simon A."/>
            <person name="Yun M.H."/>
        </authorList>
    </citation>
    <scope>NUCLEOTIDE SEQUENCE</scope>
    <source>
        <strain evidence="2">20211129_DDA</strain>
        <tissue evidence="2">Liver</tissue>
    </source>
</reference>